<evidence type="ECO:0000313" key="4">
    <source>
        <dbReference type="EMBL" id="MBE0465270.1"/>
    </source>
</evidence>
<evidence type="ECO:0000313" key="5">
    <source>
        <dbReference type="Proteomes" id="UP001645038"/>
    </source>
</evidence>
<dbReference type="GO" id="GO:0032259">
    <property type="term" value="P:methylation"/>
    <property type="evidence" value="ECO:0007669"/>
    <property type="project" value="UniProtKB-KW"/>
</dbReference>
<feature type="domain" description="Methyltransferase" evidence="3">
    <location>
        <begin position="42"/>
        <end position="119"/>
    </location>
</feature>
<dbReference type="Pfam" id="PF13649">
    <property type="entry name" value="Methyltransf_25"/>
    <property type="match status" value="1"/>
</dbReference>
<dbReference type="Proteomes" id="UP001645038">
    <property type="component" value="Unassembled WGS sequence"/>
</dbReference>
<protein>
    <submittedName>
        <fullName evidence="4">Class I SAM-dependent methyltransferase</fullName>
    </submittedName>
</protein>
<organism evidence="4 5">
    <name type="scientific">Halomonas colorata</name>
    <dbReference type="NCBI Taxonomy" id="2742615"/>
    <lineage>
        <taxon>Bacteria</taxon>
        <taxon>Pseudomonadati</taxon>
        <taxon>Pseudomonadota</taxon>
        <taxon>Gammaproteobacteria</taxon>
        <taxon>Oceanospirillales</taxon>
        <taxon>Halomonadaceae</taxon>
        <taxon>Halomonas</taxon>
    </lineage>
</organism>
<proteinExistence type="predicted"/>
<dbReference type="SUPFAM" id="SSF53335">
    <property type="entry name" value="S-adenosyl-L-methionine-dependent methyltransferases"/>
    <property type="match status" value="1"/>
</dbReference>
<evidence type="ECO:0000256" key="1">
    <source>
        <dbReference type="ARBA" id="ARBA00022603"/>
    </source>
</evidence>
<gene>
    <name evidence="4" type="ORF">EI547_17710</name>
</gene>
<evidence type="ECO:0000259" key="3">
    <source>
        <dbReference type="Pfam" id="PF13649"/>
    </source>
</evidence>
<sequence length="247" mass="27641">MAQYFADTGIGERYDQYRPKTHQALFQIMKRHLPAERFGRAVDVACGTGDSTVLLQDIAQEVMGIDSSNEMLAIAQGRGLTVRKADYTELPEQGSFDLISTCMAFHWFDAAQALAAYKAASNPGAIWVIYNFAFAGHSTSDTFNDWLSNEYFERFPSPPRTRYEDMKLFGDLQLSALASEKGWLPVTFTSESLVGYLTTQSNIEEAVRKGRALDLIAAELRGDLSRIDLTGAFKYAYSYEILQYAGR</sequence>
<keyword evidence="1 4" id="KW-0489">Methyltransferase</keyword>
<name>A0ABR9G2W4_9GAMM</name>
<accession>A0ABR9G2W4</accession>
<keyword evidence="5" id="KW-1185">Reference proteome</keyword>
<keyword evidence="2" id="KW-0808">Transferase</keyword>
<dbReference type="Gene3D" id="3.40.50.150">
    <property type="entry name" value="Vaccinia Virus protein VP39"/>
    <property type="match status" value="1"/>
</dbReference>
<evidence type="ECO:0000256" key="2">
    <source>
        <dbReference type="ARBA" id="ARBA00022679"/>
    </source>
</evidence>
<dbReference type="EMBL" id="RRZB01000071">
    <property type="protein sequence ID" value="MBE0465270.1"/>
    <property type="molecule type" value="Genomic_DNA"/>
</dbReference>
<comment type="caution">
    <text evidence="4">The sequence shown here is derived from an EMBL/GenBank/DDBJ whole genome shotgun (WGS) entry which is preliminary data.</text>
</comment>
<dbReference type="GO" id="GO:0008168">
    <property type="term" value="F:methyltransferase activity"/>
    <property type="evidence" value="ECO:0007669"/>
    <property type="project" value="UniProtKB-KW"/>
</dbReference>
<dbReference type="PANTHER" id="PTHR44942:SF4">
    <property type="entry name" value="METHYLTRANSFERASE TYPE 11 DOMAIN-CONTAINING PROTEIN"/>
    <property type="match status" value="1"/>
</dbReference>
<dbReference type="CDD" id="cd02440">
    <property type="entry name" value="AdoMet_MTases"/>
    <property type="match status" value="1"/>
</dbReference>
<dbReference type="RefSeq" id="WP_192539700.1">
    <property type="nucleotide sequence ID" value="NZ_RRZB01000071.1"/>
</dbReference>
<dbReference type="PANTHER" id="PTHR44942">
    <property type="entry name" value="METHYLTRANSF_11 DOMAIN-CONTAINING PROTEIN"/>
    <property type="match status" value="1"/>
</dbReference>
<dbReference type="InterPro" id="IPR041698">
    <property type="entry name" value="Methyltransf_25"/>
</dbReference>
<dbReference type="InterPro" id="IPR029063">
    <property type="entry name" value="SAM-dependent_MTases_sf"/>
</dbReference>
<reference evidence="4 5" key="1">
    <citation type="submission" date="2020-07" db="EMBL/GenBank/DDBJ databases">
        <title>Halophilic bacteria isolated from french cheeses.</title>
        <authorList>
            <person name="Kothe C.I."/>
            <person name="Farah-Kraiem B."/>
            <person name="Renault P."/>
            <person name="Dridi B."/>
        </authorList>
    </citation>
    <scope>NUCLEOTIDE SEQUENCE [LARGE SCALE GENOMIC DNA]</scope>
    <source>
        <strain evidence="4 5">FME20</strain>
    </source>
</reference>
<dbReference type="InterPro" id="IPR051052">
    <property type="entry name" value="Diverse_substrate_MTase"/>
</dbReference>